<keyword evidence="3" id="KW-1185">Reference proteome</keyword>
<dbReference type="PANTHER" id="PTHR34230:SF2">
    <property type="entry name" value="SPINDLE ASSEMBLY ABNORMAL PROTEIN 6 N-TERMINAL DOMAIN-CONTAINING PROTEIN"/>
    <property type="match status" value="1"/>
</dbReference>
<organism evidence="2 3">
    <name type="scientific">Tritrichomonas foetus</name>
    <dbReference type="NCBI Taxonomy" id="1144522"/>
    <lineage>
        <taxon>Eukaryota</taxon>
        <taxon>Metamonada</taxon>
        <taxon>Parabasalia</taxon>
        <taxon>Tritrichomonadida</taxon>
        <taxon>Tritrichomonadidae</taxon>
        <taxon>Tritrichomonas</taxon>
    </lineage>
</organism>
<feature type="domain" description="Spindle assembly abnormal protein 6 N-terminal" evidence="1">
    <location>
        <begin position="47"/>
        <end position="175"/>
    </location>
</feature>
<dbReference type="RefSeq" id="XP_068354039.1">
    <property type="nucleotide sequence ID" value="XM_068508410.1"/>
</dbReference>
<dbReference type="VEuPathDB" id="TrichDB:TRFO_32285"/>
<dbReference type="Proteomes" id="UP000179807">
    <property type="component" value="Unassembled WGS sequence"/>
</dbReference>
<dbReference type="EMBL" id="MLAK01000933">
    <property type="protein sequence ID" value="OHT00903.1"/>
    <property type="molecule type" value="Genomic_DNA"/>
</dbReference>
<evidence type="ECO:0000259" key="1">
    <source>
        <dbReference type="Pfam" id="PF16531"/>
    </source>
</evidence>
<evidence type="ECO:0000313" key="3">
    <source>
        <dbReference type="Proteomes" id="UP000179807"/>
    </source>
</evidence>
<dbReference type="Gene3D" id="2.170.210.20">
    <property type="entry name" value="Spindle assembly abnormal protein 6, N-terminal domain"/>
    <property type="match status" value="1"/>
</dbReference>
<dbReference type="OrthoDB" id="49058at2759"/>
<proteinExistence type="predicted"/>
<accession>A0A1J4JP29</accession>
<dbReference type="GeneID" id="94843114"/>
<dbReference type="AlphaFoldDB" id="A0A1J4JP29"/>
<dbReference type="InterPro" id="IPR032396">
    <property type="entry name" value="SAS-6_N"/>
</dbReference>
<dbReference type="InterPro" id="IPR038558">
    <property type="entry name" value="SAS-6_N_sf"/>
</dbReference>
<gene>
    <name evidence="2" type="ORF">TRFO_32285</name>
</gene>
<evidence type="ECO:0000313" key="2">
    <source>
        <dbReference type="EMBL" id="OHT00903.1"/>
    </source>
</evidence>
<reference evidence="2" key="1">
    <citation type="submission" date="2016-10" db="EMBL/GenBank/DDBJ databases">
        <authorList>
            <person name="Benchimol M."/>
            <person name="Almeida L.G."/>
            <person name="Vasconcelos A.T."/>
            <person name="Perreira-Neves A."/>
            <person name="Rosa I.A."/>
            <person name="Tasca T."/>
            <person name="Bogo M.R."/>
            <person name="de Souza W."/>
        </authorList>
    </citation>
    <scope>NUCLEOTIDE SEQUENCE [LARGE SCALE GENOMIC DNA]</scope>
    <source>
        <strain evidence="2">K</strain>
    </source>
</reference>
<name>A0A1J4JP29_9EUKA</name>
<protein>
    <recommendedName>
        <fullName evidence="1">Spindle assembly abnormal protein 6 N-terminal domain-containing protein</fullName>
    </recommendedName>
</protein>
<comment type="caution">
    <text evidence="2">The sequence shown here is derived from an EMBL/GenBank/DDBJ whole genome shotgun (WGS) entry which is preliminary data.</text>
</comment>
<sequence length="232" mass="27400">MSDSLELLQKLVDSFPRLNANDPSTQDKEHDENGNIVKVRPNGFSCIFNKELNLEFRNFETQESTSRIVNFRILVKIGSSLEQIRFEVMDDADLYYFFEAIFDQELFNEMREKDQLTIDFSEFPLEVINLLQDCQKNDSETQITFVEENDEAKSATMEFLQILELKAVEIFKIRFIPSDPLFVQDQVQYRFDQINKQLAYKKAYLTEFDKQIQSKNPILYKALTKSPRTLRK</sequence>
<dbReference type="Pfam" id="PF16531">
    <property type="entry name" value="SAS-6_N"/>
    <property type="match status" value="1"/>
</dbReference>
<dbReference type="PANTHER" id="PTHR34230">
    <property type="entry name" value="ASSEMBLY ABNORMAL PROTEIN 6, PUTATIVE-RELATED"/>
    <property type="match status" value="1"/>
</dbReference>